<dbReference type="PROSITE" id="PS50109">
    <property type="entry name" value="HIS_KIN"/>
    <property type="match status" value="1"/>
</dbReference>
<dbReference type="InterPro" id="IPR004358">
    <property type="entry name" value="Sig_transdc_His_kin-like_C"/>
</dbReference>
<comment type="catalytic activity">
    <reaction evidence="1">
        <text>ATP + protein L-histidine = ADP + protein N-phospho-L-histidine.</text>
        <dbReference type="EC" id="2.7.13.3"/>
    </reaction>
</comment>
<keyword evidence="7" id="KW-0812">Transmembrane</keyword>
<name>A0AAU8HWX3_9FIRM</name>
<keyword evidence="7" id="KW-1133">Transmembrane helix</keyword>
<keyword evidence="3" id="KW-0597">Phosphoprotein</keyword>
<dbReference type="SMART" id="SM00387">
    <property type="entry name" value="HATPase_c"/>
    <property type="match status" value="1"/>
</dbReference>
<feature type="transmembrane region" description="Helical" evidence="7">
    <location>
        <begin position="166"/>
        <end position="190"/>
    </location>
</feature>
<dbReference type="Gene3D" id="3.30.450.20">
    <property type="entry name" value="PAS domain"/>
    <property type="match status" value="1"/>
</dbReference>
<dbReference type="EC" id="2.7.13.3" evidence="2"/>
<feature type="transmembrane region" description="Helical" evidence="7">
    <location>
        <begin position="134"/>
        <end position="154"/>
    </location>
</feature>
<feature type="transmembrane region" description="Helical" evidence="7">
    <location>
        <begin position="34"/>
        <end position="50"/>
    </location>
</feature>
<dbReference type="InterPro" id="IPR035965">
    <property type="entry name" value="PAS-like_dom_sf"/>
</dbReference>
<dbReference type="Pfam" id="PF02518">
    <property type="entry name" value="HATPase_c"/>
    <property type="match status" value="1"/>
</dbReference>
<reference evidence="9" key="1">
    <citation type="journal article" date="2018" name="Antonie Van Leeuwenhoek">
        <title>Proteinivorax hydrogeniformans sp. nov., an anaerobic, haloalkaliphilic bacterium fermenting proteinaceous compounds with high hydrogen production.</title>
        <authorList>
            <person name="Boltyanskaya Y."/>
            <person name="Detkova E."/>
            <person name="Pimenov N."/>
            <person name="Kevbrin V."/>
        </authorList>
    </citation>
    <scope>NUCLEOTIDE SEQUENCE</scope>
    <source>
        <strain evidence="9">Z-710</strain>
    </source>
</reference>
<feature type="coiled-coil region" evidence="6">
    <location>
        <begin position="342"/>
        <end position="374"/>
    </location>
</feature>
<dbReference type="PRINTS" id="PR00344">
    <property type="entry name" value="BCTRLSENSOR"/>
</dbReference>
<protein>
    <recommendedName>
        <fullName evidence="2">histidine kinase</fullName>
        <ecNumber evidence="2">2.7.13.3</ecNumber>
    </recommendedName>
</protein>
<dbReference type="InterPro" id="IPR036890">
    <property type="entry name" value="HATPase_C_sf"/>
</dbReference>
<dbReference type="SUPFAM" id="SSF55785">
    <property type="entry name" value="PYP-like sensor domain (PAS domain)"/>
    <property type="match status" value="1"/>
</dbReference>
<feature type="transmembrane region" description="Helical" evidence="7">
    <location>
        <begin position="81"/>
        <end position="98"/>
    </location>
</feature>
<dbReference type="SMART" id="SM00388">
    <property type="entry name" value="HisKA"/>
    <property type="match status" value="1"/>
</dbReference>
<feature type="transmembrane region" description="Helical" evidence="7">
    <location>
        <begin position="7"/>
        <end position="28"/>
    </location>
</feature>
<dbReference type="InterPro" id="IPR036097">
    <property type="entry name" value="HisK_dim/P_sf"/>
</dbReference>
<feature type="transmembrane region" description="Helical" evidence="7">
    <location>
        <begin position="202"/>
        <end position="223"/>
    </location>
</feature>
<evidence type="ECO:0000259" key="8">
    <source>
        <dbReference type="PROSITE" id="PS50109"/>
    </source>
</evidence>
<evidence type="ECO:0000256" key="4">
    <source>
        <dbReference type="ARBA" id="ARBA00022777"/>
    </source>
</evidence>
<keyword evidence="5" id="KW-0902">Two-component regulatory system</keyword>
<dbReference type="InterPro" id="IPR005467">
    <property type="entry name" value="His_kinase_dom"/>
</dbReference>
<accession>A0AAU8HWX3</accession>
<evidence type="ECO:0000256" key="2">
    <source>
        <dbReference type="ARBA" id="ARBA00012438"/>
    </source>
</evidence>
<dbReference type="InterPro" id="IPR000014">
    <property type="entry name" value="PAS"/>
</dbReference>
<dbReference type="Gene3D" id="3.30.565.10">
    <property type="entry name" value="Histidine kinase-like ATPase, C-terminal domain"/>
    <property type="match status" value="1"/>
</dbReference>
<organism evidence="9">
    <name type="scientific">Proteinivorax hydrogeniformans</name>
    <dbReference type="NCBI Taxonomy" id="1826727"/>
    <lineage>
        <taxon>Bacteria</taxon>
        <taxon>Bacillati</taxon>
        <taxon>Bacillota</taxon>
        <taxon>Clostridia</taxon>
        <taxon>Eubacteriales</taxon>
        <taxon>Proteinivoracaceae</taxon>
        <taxon>Proteinivorax</taxon>
    </lineage>
</organism>
<feature type="transmembrane region" description="Helical" evidence="7">
    <location>
        <begin position="57"/>
        <end position="75"/>
    </location>
</feature>
<evidence type="ECO:0000256" key="7">
    <source>
        <dbReference type="SAM" id="Phobius"/>
    </source>
</evidence>
<dbReference type="SMART" id="SM00091">
    <property type="entry name" value="PAS"/>
    <property type="match status" value="1"/>
</dbReference>
<evidence type="ECO:0000256" key="5">
    <source>
        <dbReference type="ARBA" id="ARBA00023012"/>
    </source>
</evidence>
<evidence type="ECO:0000313" key="9">
    <source>
        <dbReference type="EMBL" id="XCI29852.1"/>
    </source>
</evidence>
<keyword evidence="9" id="KW-0067">ATP-binding</keyword>
<dbReference type="InterPro" id="IPR003661">
    <property type="entry name" value="HisK_dim/P_dom"/>
</dbReference>
<keyword evidence="4" id="KW-0808">Transferase</keyword>
<keyword evidence="9" id="KW-0547">Nucleotide-binding</keyword>
<dbReference type="GO" id="GO:0005524">
    <property type="term" value="F:ATP binding"/>
    <property type="evidence" value="ECO:0007669"/>
    <property type="project" value="UniProtKB-KW"/>
</dbReference>
<keyword evidence="4" id="KW-0418">Kinase</keyword>
<dbReference type="RefSeq" id="WP_353894399.1">
    <property type="nucleotide sequence ID" value="NZ_CP159485.1"/>
</dbReference>
<keyword evidence="6" id="KW-0175">Coiled coil</keyword>
<dbReference type="PANTHER" id="PTHR43065">
    <property type="entry name" value="SENSOR HISTIDINE KINASE"/>
    <property type="match status" value="1"/>
</dbReference>
<proteinExistence type="predicted"/>
<evidence type="ECO:0000256" key="3">
    <source>
        <dbReference type="ARBA" id="ARBA00022553"/>
    </source>
</evidence>
<evidence type="ECO:0000256" key="1">
    <source>
        <dbReference type="ARBA" id="ARBA00000085"/>
    </source>
</evidence>
<dbReference type="InterPro" id="IPR003594">
    <property type="entry name" value="HATPase_dom"/>
</dbReference>
<sequence length="588" mass="66702">MSKLKKINEFLSIVFFVCLVVYILSTIFVNTPSFANITQIIFLVMILVAVDMYRARVYGSLFVAFDMPLIISSFFIINDGIFPAVTAYTITLTISALLDKNDLGIRHIKLVGRQTFPLIIAGVIYTLFSSYYSNTMLLVFLTLSTYAILNHYILHLNVYAHTKTKLTSIINLSWALTFYIVQFMGILAIIELHQAFLNNGLLLSISGVILGYVLCIACILKLNGAMDIGKNKKIYKESLNYFIETNNYGFIALDKRNNILAFNDKILEIANTTSKNVIGKPVTEIFPNTFLGRYIDSCQGIQDFVDHYFDSETDKYYSLNYLKIESENRPLKDKLVSSIILIKDATEEMAKQEEESIRNKLESLEQLAAGTANEMKNPLTVALGFLQLARQNVEKGELERDTLLYYLDNIDESLKQTDTSLERLTITANSSLNKARLKWINMSKLLQDLIKQYQVRFPNIDFKLNAPELKALVEPRLINICLNYIMENAVEAIMEKEGAGKLDIQGCIKGNDIKIEIIDDGVGIEKDKYLKIFDPYFTTKDNNNHGLGLYYCNCIINKLKGNIEVISKLNQGTKVIITLPVDLNDKLN</sequence>
<reference evidence="9" key="2">
    <citation type="submission" date="2024-06" db="EMBL/GenBank/DDBJ databases">
        <authorList>
            <person name="Petrova K.O."/>
            <person name="Toshchakov S.V."/>
            <person name="Boltjanskaja Y.V."/>
            <person name="Kevbrin V.V."/>
        </authorList>
    </citation>
    <scope>NUCLEOTIDE SEQUENCE</scope>
    <source>
        <strain evidence="9">Z-710</strain>
    </source>
</reference>
<dbReference type="SUPFAM" id="SSF55874">
    <property type="entry name" value="ATPase domain of HSP90 chaperone/DNA topoisomerase II/histidine kinase"/>
    <property type="match status" value="1"/>
</dbReference>
<dbReference type="GO" id="GO:0000155">
    <property type="term" value="F:phosphorelay sensor kinase activity"/>
    <property type="evidence" value="ECO:0007669"/>
    <property type="project" value="InterPro"/>
</dbReference>
<feature type="domain" description="Histidine kinase" evidence="8">
    <location>
        <begin position="370"/>
        <end position="583"/>
    </location>
</feature>
<gene>
    <name evidence="9" type="ORF">PRVXH_001202</name>
</gene>
<feature type="transmembrane region" description="Helical" evidence="7">
    <location>
        <begin position="110"/>
        <end position="128"/>
    </location>
</feature>
<dbReference type="AlphaFoldDB" id="A0AAU8HWX3"/>
<dbReference type="Gene3D" id="1.10.287.130">
    <property type="match status" value="1"/>
</dbReference>
<keyword evidence="7" id="KW-0472">Membrane</keyword>
<evidence type="ECO:0000256" key="6">
    <source>
        <dbReference type="SAM" id="Coils"/>
    </source>
</evidence>
<dbReference type="SUPFAM" id="SSF47384">
    <property type="entry name" value="Homodimeric domain of signal transducing histidine kinase"/>
    <property type="match status" value="1"/>
</dbReference>
<dbReference type="EMBL" id="CP159485">
    <property type="protein sequence ID" value="XCI29852.1"/>
    <property type="molecule type" value="Genomic_DNA"/>
</dbReference>
<dbReference type="CDD" id="cd00082">
    <property type="entry name" value="HisKA"/>
    <property type="match status" value="1"/>
</dbReference>